<evidence type="ECO:0000256" key="2">
    <source>
        <dbReference type="ARBA" id="ARBA00023125"/>
    </source>
</evidence>
<keyword evidence="3" id="KW-0804">Transcription</keyword>
<protein>
    <submittedName>
        <fullName evidence="5">GntR family transcriptional regulator of vanillate catabolism</fullName>
    </submittedName>
</protein>
<dbReference type="EMBL" id="JACIED010000003">
    <property type="protein sequence ID" value="MBB4008584.1"/>
    <property type="molecule type" value="Genomic_DNA"/>
</dbReference>
<keyword evidence="1" id="KW-0805">Transcription regulation</keyword>
<feature type="domain" description="HTH gntR-type" evidence="4">
    <location>
        <begin position="15"/>
        <end position="82"/>
    </location>
</feature>
<evidence type="ECO:0000256" key="3">
    <source>
        <dbReference type="ARBA" id="ARBA00023163"/>
    </source>
</evidence>
<evidence type="ECO:0000313" key="5">
    <source>
        <dbReference type="EMBL" id="MBB4008584.1"/>
    </source>
</evidence>
<dbReference type="Pfam" id="PF07729">
    <property type="entry name" value="FCD"/>
    <property type="match status" value="1"/>
</dbReference>
<dbReference type="SUPFAM" id="SSF48008">
    <property type="entry name" value="GntR ligand-binding domain-like"/>
    <property type="match status" value="1"/>
</dbReference>
<dbReference type="RefSeq" id="WP_184412804.1">
    <property type="nucleotide sequence ID" value="NZ_JACIED010000003.1"/>
</dbReference>
<dbReference type="GO" id="GO:0003700">
    <property type="term" value="F:DNA-binding transcription factor activity"/>
    <property type="evidence" value="ECO:0007669"/>
    <property type="project" value="InterPro"/>
</dbReference>
<comment type="caution">
    <text evidence="5">The sequence shown here is derived from an EMBL/GenBank/DDBJ whole genome shotgun (WGS) entry which is preliminary data.</text>
</comment>
<dbReference type="PROSITE" id="PS50949">
    <property type="entry name" value="HTH_GNTR"/>
    <property type="match status" value="1"/>
</dbReference>
<organism evidence="5 6">
    <name type="scientific">Allorhizobium taibaishanense</name>
    <dbReference type="NCBI Taxonomy" id="887144"/>
    <lineage>
        <taxon>Bacteria</taxon>
        <taxon>Pseudomonadati</taxon>
        <taxon>Pseudomonadota</taxon>
        <taxon>Alphaproteobacteria</taxon>
        <taxon>Hyphomicrobiales</taxon>
        <taxon>Rhizobiaceae</taxon>
        <taxon>Rhizobium/Agrobacterium group</taxon>
        <taxon>Allorhizobium</taxon>
    </lineage>
</organism>
<dbReference type="SMART" id="SM00895">
    <property type="entry name" value="FCD"/>
    <property type="match status" value="1"/>
</dbReference>
<gene>
    <name evidence="5" type="ORF">GGQ71_002864</name>
</gene>
<dbReference type="Gene3D" id="1.20.120.530">
    <property type="entry name" value="GntR ligand-binding domain-like"/>
    <property type="match status" value="1"/>
</dbReference>
<dbReference type="AlphaFoldDB" id="A0A7W6MUX9"/>
<dbReference type="InterPro" id="IPR011711">
    <property type="entry name" value="GntR_C"/>
</dbReference>
<dbReference type="SMART" id="SM00345">
    <property type="entry name" value="HTH_GNTR"/>
    <property type="match status" value="1"/>
</dbReference>
<name>A0A7W6MUX9_9HYPH</name>
<dbReference type="PRINTS" id="PR00035">
    <property type="entry name" value="HTHGNTR"/>
</dbReference>
<dbReference type="GO" id="GO:0003677">
    <property type="term" value="F:DNA binding"/>
    <property type="evidence" value="ECO:0007669"/>
    <property type="project" value="UniProtKB-KW"/>
</dbReference>
<sequence length="252" mass="27846">MQKSKDASIRAADLATHGRRAVVELREKIVNGELAGGTRLFEVSLAEALDISRTPVREALSRLAEEGLLDRLPNGGFTVRRFGYGDVVDAIELRGVMEGTAARLAAERGADTRALEEIEETVQQLDRCFGVRVDDVDFDRYSDLNEVFHRQLAALCASTVVLREVERASALPFASPSAFLPNKLDVATFRRSLRSAQDQHRTLVEAIAAREGARAEAIAREHAQIAKRNLEYIFRENRALLGKIPGLALIHC</sequence>
<dbReference type="PANTHER" id="PTHR43537">
    <property type="entry name" value="TRANSCRIPTIONAL REGULATOR, GNTR FAMILY"/>
    <property type="match status" value="1"/>
</dbReference>
<dbReference type="Gene3D" id="1.10.10.10">
    <property type="entry name" value="Winged helix-like DNA-binding domain superfamily/Winged helix DNA-binding domain"/>
    <property type="match status" value="1"/>
</dbReference>
<dbReference type="InterPro" id="IPR036388">
    <property type="entry name" value="WH-like_DNA-bd_sf"/>
</dbReference>
<dbReference type="InterPro" id="IPR008920">
    <property type="entry name" value="TF_FadR/GntR_C"/>
</dbReference>
<dbReference type="PANTHER" id="PTHR43537:SF49">
    <property type="entry name" value="TRANSCRIPTIONAL REGULATORY PROTEIN"/>
    <property type="match status" value="1"/>
</dbReference>
<dbReference type="SUPFAM" id="SSF46785">
    <property type="entry name" value="Winged helix' DNA-binding domain"/>
    <property type="match status" value="1"/>
</dbReference>
<evidence type="ECO:0000256" key="1">
    <source>
        <dbReference type="ARBA" id="ARBA00023015"/>
    </source>
</evidence>
<keyword evidence="2" id="KW-0238">DNA-binding</keyword>
<dbReference type="Proteomes" id="UP000544107">
    <property type="component" value="Unassembled WGS sequence"/>
</dbReference>
<evidence type="ECO:0000259" key="4">
    <source>
        <dbReference type="PROSITE" id="PS50949"/>
    </source>
</evidence>
<evidence type="ECO:0000313" key="6">
    <source>
        <dbReference type="Proteomes" id="UP000544107"/>
    </source>
</evidence>
<dbReference type="InterPro" id="IPR000524">
    <property type="entry name" value="Tscrpt_reg_HTH_GntR"/>
</dbReference>
<dbReference type="Pfam" id="PF00392">
    <property type="entry name" value="GntR"/>
    <property type="match status" value="1"/>
</dbReference>
<dbReference type="CDD" id="cd07377">
    <property type="entry name" value="WHTH_GntR"/>
    <property type="match status" value="1"/>
</dbReference>
<reference evidence="5 6" key="1">
    <citation type="submission" date="2020-08" db="EMBL/GenBank/DDBJ databases">
        <title>Genomic Encyclopedia of Type Strains, Phase IV (KMG-IV): sequencing the most valuable type-strain genomes for metagenomic binning, comparative biology and taxonomic classification.</title>
        <authorList>
            <person name="Goeker M."/>
        </authorList>
    </citation>
    <scope>NUCLEOTIDE SEQUENCE [LARGE SCALE GENOMIC DNA]</scope>
    <source>
        <strain evidence="5 6">DSM 100021</strain>
    </source>
</reference>
<dbReference type="InterPro" id="IPR036390">
    <property type="entry name" value="WH_DNA-bd_sf"/>
</dbReference>
<accession>A0A7W6MUX9</accession>
<proteinExistence type="predicted"/>